<evidence type="ECO:0000313" key="2">
    <source>
        <dbReference type="EMBL" id="ERF72975.1"/>
    </source>
</evidence>
<protein>
    <submittedName>
        <fullName evidence="2">Uncharacterized protein</fullName>
    </submittedName>
</protein>
<dbReference type="AlphaFoldDB" id="U1HR64"/>
<accession>U1HR64</accession>
<feature type="region of interest" description="Disordered" evidence="1">
    <location>
        <begin position="1"/>
        <end position="21"/>
    </location>
</feature>
<keyword evidence="3" id="KW-1185">Reference proteome</keyword>
<dbReference type="GeneID" id="19240009"/>
<dbReference type="RefSeq" id="XP_007801411.1">
    <property type="nucleotide sequence ID" value="XM_007803220.1"/>
</dbReference>
<dbReference type="HOGENOM" id="CLU_2277467_0_0_1"/>
<organism evidence="2 3">
    <name type="scientific">Endocarpon pusillum (strain Z07020 / HMAS-L-300199)</name>
    <name type="common">Lichen-forming fungus</name>
    <dbReference type="NCBI Taxonomy" id="1263415"/>
    <lineage>
        <taxon>Eukaryota</taxon>
        <taxon>Fungi</taxon>
        <taxon>Dikarya</taxon>
        <taxon>Ascomycota</taxon>
        <taxon>Pezizomycotina</taxon>
        <taxon>Eurotiomycetes</taxon>
        <taxon>Chaetothyriomycetidae</taxon>
        <taxon>Verrucariales</taxon>
        <taxon>Verrucariaceae</taxon>
        <taxon>Endocarpon</taxon>
    </lineage>
</organism>
<dbReference type="Proteomes" id="UP000019373">
    <property type="component" value="Unassembled WGS sequence"/>
</dbReference>
<sequence length="102" mass="10616">MPSLPTLSGTNPTSSPQASVSEALYTVQAEAIDDISEALERAALNPEAAAGAQEGKIGGKMEKVEQKTAVLAPPSLAPPRGVPGPRFELERSPFLGEDDEDD</sequence>
<dbReference type="EMBL" id="KE721008">
    <property type="protein sequence ID" value="ERF72975.1"/>
    <property type="molecule type" value="Genomic_DNA"/>
</dbReference>
<name>U1HR64_ENDPU</name>
<evidence type="ECO:0000256" key="1">
    <source>
        <dbReference type="SAM" id="MobiDB-lite"/>
    </source>
</evidence>
<gene>
    <name evidence="2" type="ORF">EPUS_05056</name>
</gene>
<feature type="region of interest" description="Disordered" evidence="1">
    <location>
        <begin position="69"/>
        <end position="102"/>
    </location>
</feature>
<evidence type="ECO:0000313" key="3">
    <source>
        <dbReference type="Proteomes" id="UP000019373"/>
    </source>
</evidence>
<feature type="compositionally biased region" description="Polar residues" evidence="1">
    <location>
        <begin position="1"/>
        <end position="20"/>
    </location>
</feature>
<proteinExistence type="predicted"/>
<reference evidence="3" key="1">
    <citation type="journal article" date="2014" name="BMC Genomics">
        <title>Genome characteristics reveal the impact of lichenization on lichen-forming fungus Endocarpon pusillum Hedwig (Verrucariales, Ascomycota).</title>
        <authorList>
            <person name="Wang Y.-Y."/>
            <person name="Liu B."/>
            <person name="Zhang X.-Y."/>
            <person name="Zhou Q.-M."/>
            <person name="Zhang T."/>
            <person name="Li H."/>
            <person name="Yu Y.-F."/>
            <person name="Zhang X.-L."/>
            <person name="Hao X.-Y."/>
            <person name="Wang M."/>
            <person name="Wang L."/>
            <person name="Wei J.-C."/>
        </authorList>
    </citation>
    <scope>NUCLEOTIDE SEQUENCE [LARGE SCALE GENOMIC DNA]</scope>
    <source>
        <strain evidence="3">Z07020 / HMAS-L-300199</strain>
    </source>
</reference>